<organism evidence="1 2">
    <name type="scientific">Rhizobium herbae</name>
    <dbReference type="NCBI Taxonomy" id="508661"/>
    <lineage>
        <taxon>Bacteria</taxon>
        <taxon>Pseudomonadati</taxon>
        <taxon>Pseudomonadota</taxon>
        <taxon>Alphaproteobacteria</taxon>
        <taxon>Hyphomicrobiales</taxon>
        <taxon>Rhizobiaceae</taxon>
        <taxon>Rhizobium/Agrobacterium group</taxon>
        <taxon>Rhizobium</taxon>
    </lineage>
</organism>
<dbReference type="InterPro" id="IPR010662">
    <property type="entry name" value="RBBP9/YdeN"/>
</dbReference>
<dbReference type="InterPro" id="IPR029058">
    <property type="entry name" value="AB_hydrolase_fold"/>
</dbReference>
<keyword evidence="1" id="KW-0378">Hydrolase</keyword>
<reference evidence="1 2" key="1">
    <citation type="submission" date="2021-03" db="EMBL/GenBank/DDBJ databases">
        <title>Genomic Encyclopedia of Type Strains, Phase IV (KMG-IV): sequencing the most valuable type-strain genomes for metagenomic binning, comparative biology and taxonomic classification.</title>
        <authorList>
            <person name="Goeker M."/>
        </authorList>
    </citation>
    <scope>NUCLEOTIDE SEQUENCE [LARGE SCALE GENOMIC DNA]</scope>
    <source>
        <strain evidence="1 2">DSM 26427</strain>
    </source>
</reference>
<keyword evidence="2" id="KW-1185">Reference proteome</keyword>
<proteinExistence type="predicted"/>
<dbReference type="Gene3D" id="3.40.50.1820">
    <property type="entry name" value="alpha/beta hydrolase"/>
    <property type="match status" value="1"/>
</dbReference>
<dbReference type="Pfam" id="PF06821">
    <property type="entry name" value="Ser_hydrolase"/>
    <property type="match status" value="1"/>
</dbReference>
<name>A0ABS4ER80_9HYPH</name>
<dbReference type="GO" id="GO:0016787">
    <property type="term" value="F:hydrolase activity"/>
    <property type="evidence" value="ECO:0007669"/>
    <property type="project" value="UniProtKB-KW"/>
</dbReference>
<gene>
    <name evidence="1" type="ORF">J2Z75_003982</name>
</gene>
<dbReference type="RefSeq" id="WP_209854458.1">
    <property type="nucleotide sequence ID" value="NZ_JAGGJV010000007.1"/>
</dbReference>
<dbReference type="EMBL" id="JAGGJV010000007">
    <property type="protein sequence ID" value="MBP1860461.1"/>
    <property type="molecule type" value="Genomic_DNA"/>
</dbReference>
<accession>A0ABS4ER80</accession>
<dbReference type="Proteomes" id="UP000823786">
    <property type="component" value="Unassembled WGS sequence"/>
</dbReference>
<protein>
    <submittedName>
        <fullName evidence="1">Alpha/beta hydrolase family esterase</fullName>
    </submittedName>
</protein>
<dbReference type="SUPFAM" id="SSF53474">
    <property type="entry name" value="alpha/beta-Hydrolases"/>
    <property type="match status" value="1"/>
</dbReference>
<evidence type="ECO:0000313" key="2">
    <source>
        <dbReference type="Proteomes" id="UP000823786"/>
    </source>
</evidence>
<evidence type="ECO:0000313" key="1">
    <source>
        <dbReference type="EMBL" id="MBP1860461.1"/>
    </source>
</evidence>
<sequence length="206" mass="22402">MTLTLILPGLNGSDEGHWQRFWLKDDAQSRLVEQDDWKSPRVENWTKRLEEVLAQEGPAYIVAHSLGCLLAAKCADSPSARLIKGALLVAPCDLSTTEDLHPGAIHFGRMPTRALPFPTITVGSLNDIYMPLESLSLYGRLWKTPVKNLGHAGHINIESGFGRWAGGYGLLSLLKKKARALGSPDLAAPLRCETSTGAAFNPGKPH</sequence>
<comment type="caution">
    <text evidence="1">The sequence shown here is derived from an EMBL/GenBank/DDBJ whole genome shotgun (WGS) entry which is preliminary data.</text>
</comment>